<proteinExistence type="predicted"/>
<organism evidence="1 2">
    <name type="scientific">Leptospira kmetyi</name>
    <dbReference type="NCBI Taxonomy" id="408139"/>
    <lineage>
        <taxon>Bacteria</taxon>
        <taxon>Pseudomonadati</taxon>
        <taxon>Spirochaetota</taxon>
        <taxon>Spirochaetia</taxon>
        <taxon>Leptospirales</taxon>
        <taxon>Leptospiraceae</taxon>
        <taxon>Leptospira</taxon>
    </lineage>
</organism>
<dbReference type="Proteomes" id="UP000276407">
    <property type="component" value="Chromosome 1"/>
</dbReference>
<gene>
    <name evidence="1" type="ORF">EFP84_13950</name>
</gene>
<evidence type="ECO:0000313" key="2">
    <source>
        <dbReference type="Proteomes" id="UP000276407"/>
    </source>
</evidence>
<name>A0A5F1XUL7_9LEPT</name>
<dbReference type="AlphaFoldDB" id="A0A5F1XUL7"/>
<reference evidence="1 2" key="1">
    <citation type="submission" date="2018-11" db="EMBL/GenBank/DDBJ databases">
        <title>Complete genome sequence of Leptospira kmetyi isolate LS 001/16 from soil sample associated with a leptospirosis patient in Kelantan.</title>
        <authorList>
            <person name="Muhammad Yusoff F."/>
            <person name="Muhammad Yusoff S."/>
            <person name="Ahmad M.N."/>
            <person name="Yusof N.Y."/>
            <person name="Aziah I."/>
        </authorList>
    </citation>
    <scope>NUCLEOTIDE SEQUENCE [LARGE SCALE GENOMIC DNA]</scope>
    <source>
        <strain evidence="1 2">LS 001/16</strain>
    </source>
</reference>
<dbReference type="Gene3D" id="3.90.1150.200">
    <property type="match status" value="1"/>
</dbReference>
<protein>
    <submittedName>
        <fullName evidence="1">DUF1801 domain-containing protein</fullName>
    </submittedName>
</protein>
<evidence type="ECO:0000313" key="1">
    <source>
        <dbReference type="EMBL" id="AYV57556.1"/>
    </source>
</evidence>
<dbReference type="EMBL" id="CP033614">
    <property type="protein sequence ID" value="AYV57556.1"/>
    <property type="molecule type" value="Genomic_DNA"/>
</dbReference>
<sequence>MSSGISRYIDSQAEIKKERILSIRAWIIESFPEILESMDQKIPTYHLNENWIAIGAQKNSISIHICKSVPLTEIRKKFPSLVDAKFRFTIRDENPIPWKEIRSSIRSILKSKTKSLNGKGRIAIKRNSPSKKSALRQNTRSLKN</sequence>
<dbReference type="SUPFAM" id="SSF159888">
    <property type="entry name" value="YdhG-like"/>
    <property type="match status" value="1"/>
</dbReference>
<accession>A0A5F1XUL7</accession>
<dbReference type="KEGG" id="lkm:EFP84_13950"/>